<organism evidence="6">
    <name type="scientific">bioreactor metagenome</name>
    <dbReference type="NCBI Taxonomy" id="1076179"/>
    <lineage>
        <taxon>unclassified sequences</taxon>
        <taxon>metagenomes</taxon>
        <taxon>ecological metagenomes</taxon>
    </lineage>
</organism>
<protein>
    <recommendedName>
        <fullName evidence="7">Inner membrane protein alx</fullName>
    </recommendedName>
</protein>
<evidence type="ECO:0000256" key="1">
    <source>
        <dbReference type="ARBA" id="ARBA00004141"/>
    </source>
</evidence>
<feature type="transmembrane region" description="Helical" evidence="5">
    <location>
        <begin position="129"/>
        <end position="153"/>
    </location>
</feature>
<gene>
    <name evidence="6" type="ORF">SDC9_04003</name>
</gene>
<keyword evidence="3 5" id="KW-1133">Transmembrane helix</keyword>
<comment type="caution">
    <text evidence="6">The sequence shown here is derived from an EMBL/GenBank/DDBJ whole genome shotgun (WGS) entry which is preliminary data.</text>
</comment>
<feature type="transmembrane region" description="Helical" evidence="5">
    <location>
        <begin position="67"/>
        <end position="86"/>
    </location>
</feature>
<reference evidence="6" key="1">
    <citation type="submission" date="2019-08" db="EMBL/GenBank/DDBJ databases">
        <authorList>
            <person name="Kucharzyk K."/>
            <person name="Murdoch R.W."/>
            <person name="Higgins S."/>
            <person name="Loffler F."/>
        </authorList>
    </citation>
    <scope>NUCLEOTIDE SEQUENCE</scope>
</reference>
<evidence type="ECO:0008006" key="7">
    <source>
        <dbReference type="Google" id="ProtNLM"/>
    </source>
</evidence>
<feature type="transmembrane region" description="Helical" evidence="5">
    <location>
        <begin position="31"/>
        <end position="55"/>
    </location>
</feature>
<keyword evidence="2 5" id="KW-0812">Transmembrane</keyword>
<accession>A0A644SUU4</accession>
<feature type="transmembrane region" description="Helical" evidence="5">
    <location>
        <begin position="159"/>
        <end position="180"/>
    </location>
</feature>
<dbReference type="InterPro" id="IPR022493">
    <property type="entry name" value="CHP03716_TM_YkoY"/>
</dbReference>
<evidence type="ECO:0000256" key="2">
    <source>
        <dbReference type="ARBA" id="ARBA00022692"/>
    </source>
</evidence>
<dbReference type="NCBIfam" id="TIGR03716">
    <property type="entry name" value="R_switched_YkoY"/>
    <property type="match status" value="1"/>
</dbReference>
<dbReference type="EMBL" id="VSSQ01000007">
    <property type="protein sequence ID" value="MPL58470.1"/>
    <property type="molecule type" value="Genomic_DNA"/>
</dbReference>
<proteinExistence type="predicted"/>
<evidence type="ECO:0000256" key="3">
    <source>
        <dbReference type="ARBA" id="ARBA00022989"/>
    </source>
</evidence>
<dbReference type="InterPro" id="IPR005496">
    <property type="entry name" value="Integral_membrane_TerC"/>
</dbReference>
<evidence type="ECO:0000313" key="6">
    <source>
        <dbReference type="EMBL" id="MPL58470.1"/>
    </source>
</evidence>
<dbReference type="PANTHER" id="PTHR30238:SF6">
    <property type="entry name" value="TERC-LIKE PROTEIN"/>
    <property type="match status" value="1"/>
</dbReference>
<name>A0A644SUU4_9ZZZZ</name>
<evidence type="ECO:0000256" key="4">
    <source>
        <dbReference type="ARBA" id="ARBA00023136"/>
    </source>
</evidence>
<dbReference type="PANTHER" id="PTHR30238">
    <property type="entry name" value="MEMBRANE BOUND PREDICTED REDOX MODULATOR"/>
    <property type="match status" value="1"/>
</dbReference>
<dbReference type="GO" id="GO:0016020">
    <property type="term" value="C:membrane"/>
    <property type="evidence" value="ECO:0007669"/>
    <property type="project" value="UniProtKB-SubCell"/>
</dbReference>
<feature type="transmembrane region" description="Helical" evidence="5">
    <location>
        <begin position="92"/>
        <end position="108"/>
    </location>
</feature>
<dbReference type="AlphaFoldDB" id="A0A644SUU4"/>
<dbReference type="Pfam" id="PF03741">
    <property type="entry name" value="TerC"/>
    <property type="match status" value="1"/>
</dbReference>
<feature type="transmembrane region" description="Helical" evidence="5">
    <location>
        <begin position="192"/>
        <end position="211"/>
    </location>
</feature>
<sequence length="240" mass="27113">MLELIIEIAGSYTKFFELTTFWATISSPANWVLVGTLVMLEGLLSADNALVLAVMVKHLPPSQQRKALFYGIIGAYFFRFLAIGIGTFLIKIWWIKIIGALYLLWIVVQHFTPHGHAQGAPNRQKKMGFWRTVLAVEIMDIAFSIDSVLAAFGVSEQVWVLYLGGIFGVMMMRGVAQVFLGLIERYPELETTAYLLIVIIGLKMMGAAFNYHISQMVFFGILLIVFVGTFVVHHLQERRY</sequence>
<evidence type="ECO:0000256" key="5">
    <source>
        <dbReference type="SAM" id="Phobius"/>
    </source>
</evidence>
<keyword evidence="4 5" id="KW-0472">Membrane</keyword>
<comment type="subcellular location">
    <subcellularLocation>
        <location evidence="1">Membrane</location>
        <topology evidence="1">Multi-pass membrane protein</topology>
    </subcellularLocation>
</comment>
<feature type="transmembrane region" description="Helical" evidence="5">
    <location>
        <begin position="217"/>
        <end position="235"/>
    </location>
</feature>